<keyword evidence="2" id="KW-0812">Transmembrane</keyword>
<accession>A0ABD2JEC0</accession>
<dbReference type="EMBL" id="JBICCN010000151">
    <property type="protein sequence ID" value="KAL3088951.1"/>
    <property type="molecule type" value="Genomic_DNA"/>
</dbReference>
<proteinExistence type="predicted"/>
<gene>
    <name evidence="3" type="ORF">niasHS_009625</name>
</gene>
<protein>
    <submittedName>
        <fullName evidence="3">Uncharacterized protein</fullName>
    </submittedName>
</protein>
<dbReference type="Pfam" id="PF10321">
    <property type="entry name" value="7TM_GPCR_Srt"/>
    <property type="match status" value="1"/>
</dbReference>
<keyword evidence="2" id="KW-1133">Transmembrane helix</keyword>
<name>A0ABD2JEC0_HETSC</name>
<evidence type="ECO:0000313" key="4">
    <source>
        <dbReference type="Proteomes" id="UP001620645"/>
    </source>
</evidence>
<evidence type="ECO:0000256" key="1">
    <source>
        <dbReference type="SAM" id="MobiDB-lite"/>
    </source>
</evidence>
<keyword evidence="2" id="KW-0472">Membrane</keyword>
<evidence type="ECO:0000313" key="3">
    <source>
        <dbReference type="EMBL" id="KAL3088951.1"/>
    </source>
</evidence>
<keyword evidence="4" id="KW-1185">Reference proteome</keyword>
<organism evidence="3 4">
    <name type="scientific">Heterodera schachtii</name>
    <name type="common">Sugarbeet cyst nematode worm</name>
    <name type="synonym">Tylenchus schachtii</name>
    <dbReference type="NCBI Taxonomy" id="97005"/>
    <lineage>
        <taxon>Eukaryota</taxon>
        <taxon>Metazoa</taxon>
        <taxon>Ecdysozoa</taxon>
        <taxon>Nematoda</taxon>
        <taxon>Chromadorea</taxon>
        <taxon>Rhabditida</taxon>
        <taxon>Tylenchina</taxon>
        <taxon>Tylenchomorpha</taxon>
        <taxon>Tylenchoidea</taxon>
        <taxon>Heteroderidae</taxon>
        <taxon>Heteroderinae</taxon>
        <taxon>Heterodera</taxon>
    </lineage>
</organism>
<sequence>MFLSNCEQHRINWWHSDTDVDPFESADFAWQLNLRNWHWLSVVIGNFHFIGAILSNFAFFSGRRTSFWIIGCTLYALYWAVFCKPAVYSSLYFGWFFYPFVGYRNTNLEEPYKTEKDQSIWELFVHEIWPIFATNIRHLSFDDGDYLDNLRRHTSPTILTDLDQLNSIDSGALCPEGIADFDVLNPTAGQALSKWLHTPTTNGQPKRLYRNCSFGQPNPEWVNNFKEAFRRATTSVTYQFQLCFCATTMPIEQFELLNEWTKEKLTLKQSKELGYDCLYNWLLQRPLSPPAEEEKEEDEADQSNKNIV</sequence>
<feature type="compositionally biased region" description="Acidic residues" evidence="1">
    <location>
        <begin position="291"/>
        <end position="301"/>
    </location>
</feature>
<feature type="transmembrane region" description="Helical" evidence="2">
    <location>
        <begin position="37"/>
        <end position="60"/>
    </location>
</feature>
<feature type="transmembrane region" description="Helical" evidence="2">
    <location>
        <begin position="67"/>
        <end position="98"/>
    </location>
</feature>
<feature type="region of interest" description="Disordered" evidence="1">
    <location>
        <begin position="289"/>
        <end position="308"/>
    </location>
</feature>
<dbReference type="InterPro" id="IPR019425">
    <property type="entry name" value="7TM_GPCR_serpentine_rcpt_Srt"/>
</dbReference>
<evidence type="ECO:0000256" key="2">
    <source>
        <dbReference type="SAM" id="Phobius"/>
    </source>
</evidence>
<reference evidence="3 4" key="1">
    <citation type="submission" date="2024-10" db="EMBL/GenBank/DDBJ databases">
        <authorList>
            <person name="Kim D."/>
        </authorList>
    </citation>
    <scope>NUCLEOTIDE SEQUENCE [LARGE SCALE GENOMIC DNA]</scope>
    <source>
        <strain evidence="3">Taebaek</strain>
    </source>
</reference>
<comment type="caution">
    <text evidence="3">The sequence shown here is derived from an EMBL/GenBank/DDBJ whole genome shotgun (WGS) entry which is preliminary data.</text>
</comment>
<dbReference type="Proteomes" id="UP001620645">
    <property type="component" value="Unassembled WGS sequence"/>
</dbReference>
<dbReference type="AlphaFoldDB" id="A0ABD2JEC0"/>